<dbReference type="OrthoDB" id="4503168at2"/>
<dbReference type="EMBL" id="CP002786">
    <property type="protein sequence ID" value="AEF39192.1"/>
    <property type="molecule type" value="Genomic_DNA"/>
</dbReference>
<proteinExistence type="predicted"/>
<keyword evidence="3" id="KW-1185">Reference proteome</keyword>
<dbReference type="InterPro" id="IPR011047">
    <property type="entry name" value="Quinoprotein_ADH-like_sf"/>
</dbReference>
<keyword evidence="1" id="KW-0732">Signal</keyword>
<evidence type="ECO:0000256" key="1">
    <source>
        <dbReference type="SAM" id="SignalP"/>
    </source>
</evidence>
<reference evidence="2 3" key="1">
    <citation type="journal article" date="2011" name="J. Bacteriol.">
        <title>Complete genome sequence of Amycolicicoccus subflavus DQS3-9A1T, an actinomycete isolated from crude oil-polluted soil.</title>
        <authorList>
            <person name="Cai M."/>
            <person name="Chen W.M."/>
            <person name="Nie Y."/>
            <person name="Chi C.Q."/>
            <person name="Wang Y.N."/>
            <person name="Tang Y.Q."/>
            <person name="Li G.Y."/>
            <person name="Wu X.L."/>
        </authorList>
    </citation>
    <scope>NUCLEOTIDE SEQUENCE [LARGE SCALE GENOMIC DNA]</scope>
    <source>
        <strain evidence="3">DSM 45089 / DQS3-9A1</strain>
    </source>
</reference>
<evidence type="ECO:0000313" key="2">
    <source>
        <dbReference type="EMBL" id="AEF39192.1"/>
    </source>
</evidence>
<evidence type="ECO:0000313" key="3">
    <source>
        <dbReference type="Proteomes" id="UP000009235"/>
    </source>
</evidence>
<dbReference type="AlphaFoldDB" id="F6ELA0"/>
<name>F6ELA0_HOYSD</name>
<dbReference type="InterPro" id="IPR015943">
    <property type="entry name" value="WD40/YVTN_repeat-like_dom_sf"/>
</dbReference>
<dbReference type="Proteomes" id="UP000009235">
    <property type="component" value="Chromosome"/>
</dbReference>
<sequence length="464" mass="49014">MSSDGAGTRALTVLALAGMLVFASCAGPEDGQPTDQADHPTDATVEAPERLLESEWTVDASSIAEGGVFVRPARLGPSPVSDAPTGAHEVGDVLVTTVRSDVNSSEYTSAQVPEQVLVALDRADGEVLWTQQVTGALTCAEDEIEGLLPCLVGGDPHEPGTETSPAPSEPAELRFYRLSDGEVASSFPAEDAREVAVSDGSVFLAWQDPYDQPERAATITRGSVDDPEGDWRREYPLNPDCDTGVQGFWLEAADGAVFFRGEQAFVVNADDGTRTPDESLYSVARVPDHGYIVDLCESGNGAAIFTIEGEVVARYDDPGNVVSVVSRSGSTDAPVYLVNGAALHDFETGELLWDRDPRYFWVLGIVGDVALASGSAPGGPTLGLDARTGEQLWSSPFGEFGWVLGAVGDDMVTRGHNPSEVAGVALGTGERMWSFEVPDVARVDMVDDGIVVSTATQLDVYTVN</sequence>
<dbReference type="Gene3D" id="2.130.10.10">
    <property type="entry name" value="YVTN repeat-like/Quinoprotein amine dehydrogenase"/>
    <property type="match status" value="1"/>
</dbReference>
<dbReference type="STRING" id="443218.AS9A_0738"/>
<organism evidence="2 3">
    <name type="scientific">Hoyosella subflava (strain DSM 45089 / JCM 17490 / NBRC 109087 / DQS3-9A1)</name>
    <name type="common">Amycolicicoccus subflavus</name>
    <dbReference type="NCBI Taxonomy" id="443218"/>
    <lineage>
        <taxon>Bacteria</taxon>
        <taxon>Bacillati</taxon>
        <taxon>Actinomycetota</taxon>
        <taxon>Actinomycetes</taxon>
        <taxon>Mycobacteriales</taxon>
        <taxon>Hoyosellaceae</taxon>
        <taxon>Hoyosella</taxon>
    </lineage>
</organism>
<accession>F6ELA0</accession>
<feature type="chain" id="PRO_5039660749" evidence="1">
    <location>
        <begin position="27"/>
        <end position="464"/>
    </location>
</feature>
<gene>
    <name evidence="2" type="ordered locus">AS9A_0738</name>
</gene>
<dbReference type="RefSeq" id="WP_013805541.1">
    <property type="nucleotide sequence ID" value="NC_015564.1"/>
</dbReference>
<feature type="signal peptide" evidence="1">
    <location>
        <begin position="1"/>
        <end position="26"/>
    </location>
</feature>
<dbReference type="KEGG" id="asd:AS9A_0738"/>
<dbReference type="HOGENOM" id="CLU_588809_0_0_11"/>
<protein>
    <submittedName>
        <fullName evidence="2">Pyrrolo-quinoline quinone</fullName>
    </submittedName>
</protein>
<dbReference type="eggNOG" id="COG1520">
    <property type="taxonomic scope" value="Bacteria"/>
</dbReference>
<dbReference type="SUPFAM" id="SSF50998">
    <property type="entry name" value="Quinoprotein alcohol dehydrogenase-like"/>
    <property type="match status" value="1"/>
</dbReference>